<dbReference type="Proteomes" id="UP000239711">
    <property type="component" value="Unassembled WGS sequence"/>
</dbReference>
<protein>
    <submittedName>
        <fullName evidence="1">Uncharacterized protein</fullName>
    </submittedName>
</protein>
<reference evidence="1 2" key="1">
    <citation type="submission" date="2018-02" db="EMBL/GenBank/DDBJ databases">
        <title>The draft genome of Sphingobacterium sp. 5JN-11.</title>
        <authorList>
            <person name="Liu L."/>
            <person name="Li L."/>
            <person name="Liang L."/>
            <person name="Zhang X."/>
            <person name="Wang T."/>
        </authorList>
    </citation>
    <scope>NUCLEOTIDE SEQUENCE [LARGE SCALE GENOMIC DNA]</scope>
    <source>
        <strain evidence="1 2">5JN-11</strain>
    </source>
</reference>
<dbReference type="EMBL" id="PVBQ01000005">
    <property type="protein sequence ID" value="PRD47779.1"/>
    <property type="molecule type" value="Genomic_DNA"/>
</dbReference>
<dbReference type="AlphaFoldDB" id="A0A2S9J4X2"/>
<evidence type="ECO:0000313" key="2">
    <source>
        <dbReference type="Proteomes" id="UP000239711"/>
    </source>
</evidence>
<evidence type="ECO:0000313" key="1">
    <source>
        <dbReference type="EMBL" id="PRD47779.1"/>
    </source>
</evidence>
<gene>
    <name evidence="1" type="ORF">C5745_07635</name>
</gene>
<name>A0A2S9J4X2_9SPHI</name>
<accession>A0A2S9J4X2</accession>
<keyword evidence="2" id="KW-1185">Reference proteome</keyword>
<proteinExistence type="predicted"/>
<sequence>MNKNLNSVLRNGLVLILLVFFQHSVFGQHEPGPYSFNPYIGNLVWMDGEESTLTSRTITMNNLQPLDNEQDGLIVVFQVHLRSEDEMLPLVAFSILGAQGSNLIEIYYSKSTVTIRRFFHTDGQRKHYDYHLFDPLFVFSGERNFEFRTYFTSNFMYLVSKDLECNPGYLMSPVYFGLDQGITFSQSDSGTQQGFSNMGVFIQRSSNAAIKIGDTTGKRLPYISSTQIFGLRYGDWWQQMQSGFSSPNPAELPN</sequence>
<comment type="caution">
    <text evidence="1">The sequence shown here is derived from an EMBL/GenBank/DDBJ whole genome shotgun (WGS) entry which is preliminary data.</text>
</comment>
<organism evidence="1 2">
    <name type="scientific">Sphingobacterium haloxyli</name>
    <dbReference type="NCBI Taxonomy" id="2100533"/>
    <lineage>
        <taxon>Bacteria</taxon>
        <taxon>Pseudomonadati</taxon>
        <taxon>Bacteroidota</taxon>
        <taxon>Sphingobacteriia</taxon>
        <taxon>Sphingobacteriales</taxon>
        <taxon>Sphingobacteriaceae</taxon>
        <taxon>Sphingobacterium</taxon>
    </lineage>
</organism>
<dbReference type="RefSeq" id="WP_105716406.1">
    <property type="nucleotide sequence ID" value="NZ_PVBQ01000005.1"/>
</dbReference>